<evidence type="ECO:0000313" key="12">
    <source>
        <dbReference type="EMBL" id="MVO08983.1"/>
    </source>
</evidence>
<evidence type="ECO:0000313" key="13">
    <source>
        <dbReference type="Proteomes" id="UP000431264"/>
    </source>
</evidence>
<evidence type="ECO:0000256" key="6">
    <source>
        <dbReference type="ARBA" id="ARBA00023002"/>
    </source>
</evidence>
<dbReference type="Gene3D" id="1.20.1440.130">
    <property type="entry name" value="VKOR domain"/>
    <property type="match status" value="1"/>
</dbReference>
<evidence type="ECO:0000256" key="4">
    <source>
        <dbReference type="ARBA" id="ARBA00022719"/>
    </source>
</evidence>
<evidence type="ECO:0000256" key="10">
    <source>
        <dbReference type="SAM" id="Phobius"/>
    </source>
</evidence>
<dbReference type="RefSeq" id="WP_140997371.1">
    <property type="nucleotide sequence ID" value="NZ_VDCZ01000004.1"/>
</dbReference>
<evidence type="ECO:0000259" key="11">
    <source>
        <dbReference type="SMART" id="SM00756"/>
    </source>
</evidence>
<dbReference type="Pfam" id="PF07884">
    <property type="entry name" value="VKOR"/>
    <property type="match status" value="1"/>
</dbReference>
<comment type="caution">
    <text evidence="12">The sequence shown here is derived from an EMBL/GenBank/DDBJ whole genome shotgun (WGS) entry which is preliminary data.</text>
</comment>
<sequence>MNLFYNKLKISKEEFLFQFQSHPNYPSLLSFSDTLSFLGIKNDVYEIDKDNWGELPNQFITIHNNKFTYVEKKDNDYLIYSDKASKMSKSKLHDEASDFVIIFEKVEEVLHKSEINFKWLIYSFFALFSLYSYFQNTVQLFLFNILSIIGIFISLGIFNKKFGKESVVINALCDGSKKKSESISDCEKIFNSDKINFYRLRLSDFSLIYFLGIFVLGLFIPLSESILKVISYFSILVIAYSLFYQLFIEKTFCRICLTIILILIVQILISYLFFNNTFYYNVFFKSIIVFLILFGLIIYINNILSEKEDFYRLSLKSIKFKKNYDIFKKELLVKHFDFHNKNEVFWIGKRDAKLNISIVTNPFCGYCKEAHIILEKIINKYTNISAQIRFNYYPELANDDLTSIISAFKNIYDSEGEKSLLKAIEIWYKNNNLKNFKKEYENFFVQADLSKIILLANDNRNNGLTFTPVFLINNYQFPDKYEREDIFYFIDDLIEDEEFFIN</sequence>
<keyword evidence="3 10" id="KW-0812">Transmembrane</keyword>
<dbReference type="SMART" id="SM00756">
    <property type="entry name" value="VKc"/>
    <property type="match status" value="1"/>
</dbReference>
<dbReference type="SUPFAM" id="SSF52833">
    <property type="entry name" value="Thioredoxin-like"/>
    <property type="match status" value="1"/>
</dbReference>
<feature type="transmembrane region" description="Helical" evidence="10">
    <location>
        <begin position="255"/>
        <end position="274"/>
    </location>
</feature>
<protein>
    <submittedName>
        <fullName evidence="12">Thioredoxin domain-containing protein</fullName>
    </submittedName>
</protein>
<comment type="subcellular location">
    <subcellularLocation>
        <location evidence="1">Membrane</location>
        <topology evidence="1">Multi-pass membrane protein</topology>
    </subcellularLocation>
</comment>
<keyword evidence="9" id="KW-0676">Redox-active center</keyword>
<feature type="domain" description="Vitamin K epoxide reductase" evidence="11">
    <location>
        <begin position="136"/>
        <end position="274"/>
    </location>
</feature>
<keyword evidence="6" id="KW-0560">Oxidoreductase</keyword>
<comment type="similarity">
    <text evidence="2">Belongs to the VKOR family.</text>
</comment>
<dbReference type="GO" id="GO:0016020">
    <property type="term" value="C:membrane"/>
    <property type="evidence" value="ECO:0007669"/>
    <property type="project" value="UniProtKB-SubCell"/>
</dbReference>
<dbReference type="Pfam" id="PF13462">
    <property type="entry name" value="Thioredoxin_4"/>
    <property type="match status" value="1"/>
</dbReference>
<reference evidence="13" key="1">
    <citation type="submission" date="2019-05" db="EMBL/GenBank/DDBJ databases">
        <title>Flavobacterium profundi sp. nov., isolated from a deep-sea seamount.</title>
        <authorList>
            <person name="Zhang D.-C."/>
        </authorList>
    </citation>
    <scope>NUCLEOTIDE SEQUENCE [LARGE SCALE GENOMIC DNA]</scope>
    <source>
        <strain evidence="13">TP390</strain>
    </source>
</reference>
<dbReference type="OrthoDB" id="1100563at2"/>
<dbReference type="InterPro" id="IPR038354">
    <property type="entry name" value="VKOR_sf"/>
</dbReference>
<dbReference type="Proteomes" id="UP000431264">
    <property type="component" value="Unassembled WGS sequence"/>
</dbReference>
<feature type="transmembrane region" description="Helical" evidence="10">
    <location>
        <begin position="205"/>
        <end position="223"/>
    </location>
</feature>
<dbReference type="InterPro" id="IPR036249">
    <property type="entry name" value="Thioredoxin-like_sf"/>
</dbReference>
<dbReference type="Gene3D" id="3.40.30.10">
    <property type="entry name" value="Glutaredoxin"/>
    <property type="match status" value="1"/>
</dbReference>
<gene>
    <name evidence="12" type="ORF">GOQ30_07365</name>
</gene>
<keyword evidence="5 10" id="KW-1133">Transmembrane helix</keyword>
<evidence type="ECO:0000256" key="5">
    <source>
        <dbReference type="ARBA" id="ARBA00022989"/>
    </source>
</evidence>
<accession>A0A6I4IH24</accession>
<dbReference type="GO" id="GO:0048038">
    <property type="term" value="F:quinone binding"/>
    <property type="evidence" value="ECO:0007669"/>
    <property type="project" value="UniProtKB-KW"/>
</dbReference>
<feature type="transmembrane region" description="Helical" evidence="10">
    <location>
        <begin position="140"/>
        <end position="158"/>
    </location>
</feature>
<evidence type="ECO:0000256" key="7">
    <source>
        <dbReference type="ARBA" id="ARBA00023136"/>
    </source>
</evidence>
<dbReference type="GO" id="GO:0016491">
    <property type="term" value="F:oxidoreductase activity"/>
    <property type="evidence" value="ECO:0007669"/>
    <property type="project" value="UniProtKB-KW"/>
</dbReference>
<organism evidence="12 13">
    <name type="scientific">Flavobacterium profundi</name>
    <dbReference type="NCBI Taxonomy" id="1774945"/>
    <lineage>
        <taxon>Bacteria</taxon>
        <taxon>Pseudomonadati</taxon>
        <taxon>Bacteroidota</taxon>
        <taxon>Flavobacteriia</taxon>
        <taxon>Flavobacteriales</taxon>
        <taxon>Flavobacteriaceae</taxon>
        <taxon>Flavobacterium</taxon>
    </lineage>
</organism>
<proteinExistence type="inferred from homology"/>
<keyword evidence="13" id="KW-1185">Reference proteome</keyword>
<feature type="transmembrane region" description="Helical" evidence="10">
    <location>
        <begin position="229"/>
        <end position="248"/>
    </location>
</feature>
<evidence type="ECO:0000256" key="8">
    <source>
        <dbReference type="ARBA" id="ARBA00023157"/>
    </source>
</evidence>
<evidence type="ECO:0000256" key="3">
    <source>
        <dbReference type="ARBA" id="ARBA00022692"/>
    </source>
</evidence>
<feature type="transmembrane region" description="Helical" evidence="10">
    <location>
        <begin position="280"/>
        <end position="304"/>
    </location>
</feature>
<dbReference type="AlphaFoldDB" id="A0A6I4IH24"/>
<evidence type="ECO:0000256" key="1">
    <source>
        <dbReference type="ARBA" id="ARBA00004141"/>
    </source>
</evidence>
<dbReference type="InterPro" id="IPR012336">
    <property type="entry name" value="Thioredoxin-like_fold"/>
</dbReference>
<feature type="transmembrane region" description="Helical" evidence="10">
    <location>
        <begin position="115"/>
        <end position="134"/>
    </location>
</feature>
<keyword evidence="4" id="KW-0874">Quinone</keyword>
<keyword evidence="7 10" id="KW-0472">Membrane</keyword>
<name>A0A6I4IH24_9FLAO</name>
<evidence type="ECO:0000256" key="9">
    <source>
        <dbReference type="ARBA" id="ARBA00023284"/>
    </source>
</evidence>
<dbReference type="CDD" id="cd12921">
    <property type="entry name" value="VKOR_4"/>
    <property type="match status" value="1"/>
</dbReference>
<evidence type="ECO:0000256" key="2">
    <source>
        <dbReference type="ARBA" id="ARBA00006214"/>
    </source>
</evidence>
<dbReference type="InterPro" id="IPR012932">
    <property type="entry name" value="VKOR"/>
</dbReference>
<dbReference type="EMBL" id="WQLW01000004">
    <property type="protein sequence ID" value="MVO08983.1"/>
    <property type="molecule type" value="Genomic_DNA"/>
</dbReference>
<keyword evidence="8" id="KW-1015">Disulfide bond</keyword>